<feature type="region of interest" description="Disordered" evidence="1">
    <location>
        <begin position="459"/>
        <end position="487"/>
    </location>
</feature>
<dbReference type="Proteomes" id="UP000230002">
    <property type="component" value="Unassembled WGS sequence"/>
</dbReference>
<dbReference type="PROSITE" id="PS50181">
    <property type="entry name" value="FBOX"/>
    <property type="match status" value="1"/>
</dbReference>
<evidence type="ECO:0000259" key="2">
    <source>
        <dbReference type="PROSITE" id="PS50181"/>
    </source>
</evidence>
<reference evidence="3 4" key="1">
    <citation type="journal article" date="2015" name="Sci. Rep.">
        <title>Chromosome-level genome map provides insights into diverse defense mechanisms in the medicinal fungus Ganoderma sinense.</title>
        <authorList>
            <person name="Zhu Y."/>
            <person name="Xu J."/>
            <person name="Sun C."/>
            <person name="Zhou S."/>
            <person name="Xu H."/>
            <person name="Nelson D.R."/>
            <person name="Qian J."/>
            <person name="Song J."/>
            <person name="Luo H."/>
            <person name="Xiang L."/>
            <person name="Li Y."/>
            <person name="Xu Z."/>
            <person name="Ji A."/>
            <person name="Wang L."/>
            <person name="Lu S."/>
            <person name="Hayward A."/>
            <person name="Sun W."/>
            <person name="Li X."/>
            <person name="Schwartz D.C."/>
            <person name="Wang Y."/>
            <person name="Chen S."/>
        </authorList>
    </citation>
    <scope>NUCLEOTIDE SEQUENCE [LARGE SCALE GENOMIC DNA]</scope>
    <source>
        <strain evidence="3 4">ZZ0214-1</strain>
    </source>
</reference>
<dbReference type="Pfam" id="PF12937">
    <property type="entry name" value="F-box-like"/>
    <property type="match status" value="1"/>
</dbReference>
<dbReference type="SUPFAM" id="SSF81383">
    <property type="entry name" value="F-box domain"/>
    <property type="match status" value="1"/>
</dbReference>
<gene>
    <name evidence="3" type="ORF">GSI_02743</name>
</gene>
<accession>A0A2G8SMG1</accession>
<feature type="domain" description="F-box" evidence="2">
    <location>
        <begin position="19"/>
        <end position="65"/>
    </location>
</feature>
<keyword evidence="4" id="KW-1185">Reference proteome</keyword>
<evidence type="ECO:0000313" key="3">
    <source>
        <dbReference type="EMBL" id="PIL34956.1"/>
    </source>
</evidence>
<feature type="compositionally biased region" description="Basic and acidic residues" evidence="1">
    <location>
        <begin position="380"/>
        <end position="391"/>
    </location>
</feature>
<feature type="region of interest" description="Disordered" evidence="1">
    <location>
        <begin position="370"/>
        <end position="391"/>
    </location>
</feature>
<dbReference type="InterPro" id="IPR036047">
    <property type="entry name" value="F-box-like_dom_sf"/>
</dbReference>
<dbReference type="OrthoDB" id="2757285at2759"/>
<evidence type="ECO:0000256" key="1">
    <source>
        <dbReference type="SAM" id="MobiDB-lite"/>
    </source>
</evidence>
<comment type="caution">
    <text evidence="3">The sequence shown here is derived from an EMBL/GenBank/DDBJ whole genome shotgun (WGS) entry which is preliminary data.</text>
</comment>
<dbReference type="STRING" id="1077348.A0A2G8SMG1"/>
<dbReference type="AlphaFoldDB" id="A0A2G8SMG1"/>
<evidence type="ECO:0000313" key="4">
    <source>
        <dbReference type="Proteomes" id="UP000230002"/>
    </source>
</evidence>
<sequence>MTTLDVTQPLQHCVPRANRLGICDLPDDVLILVFSSLYGQDVARCIPVCRRVSDLIHGNLSLQYSLELAINGMVDGEYNTLPMSDRLQRLRQYSSDFKSGAFHRQDLTAHSDYLRQDREQIPWPRRLIVGPKPSGAITTKADGVDSVLYLSHFIPGSAQGGIPSNRSLFSVRDALRRDLVVEGWAVDDAQDLLVMVEATRTLMPPVVDWVPDVYIHLHTLSDLKIDSTVLTPHSAAALPSIHLHTFDSAKLSIVGRLQTFGSYVMLEIVAEVGVKQWYNFIDVYNWNTGEIVSRTNLGKLNVSVMPLSERYLLVFPFNLWPEHHPDLRIYDFAPSPSLPPQTGESQAAATANVRAGHHVCTLELPPAPPGERVTWSQAKTGDRRAEESTGHFRTDMTRSVVTLSIQYESVKLYRNPYDDGYDAMIGQEDEDEPAYAYTTHLLIPQATLTAQIQAAESASAARQTRMGDDAGVGNADSPTQHAPAPLAPSVTVPWADWGPRGSLRLYQRGAFFNSARVSVPAPFGSRLPFVVESDSGRAESAGTGSVYVFDVNPLVARSTLRAHRDRRGSAAAPTAVVDTEDVEKVLPGVVDPECAAVPYVVYRFPLPYPSPPASSETPPGSPVGPPEIRAVTMSMAGFTVEFDESVEYEKRSQTCIV</sequence>
<dbReference type="InterPro" id="IPR001810">
    <property type="entry name" value="F-box_dom"/>
</dbReference>
<protein>
    <recommendedName>
        <fullName evidence="2">F-box domain-containing protein</fullName>
    </recommendedName>
</protein>
<name>A0A2G8SMG1_9APHY</name>
<organism evidence="3 4">
    <name type="scientific">Ganoderma sinense ZZ0214-1</name>
    <dbReference type="NCBI Taxonomy" id="1077348"/>
    <lineage>
        <taxon>Eukaryota</taxon>
        <taxon>Fungi</taxon>
        <taxon>Dikarya</taxon>
        <taxon>Basidiomycota</taxon>
        <taxon>Agaricomycotina</taxon>
        <taxon>Agaricomycetes</taxon>
        <taxon>Polyporales</taxon>
        <taxon>Polyporaceae</taxon>
        <taxon>Ganoderma</taxon>
    </lineage>
</organism>
<proteinExistence type="predicted"/>
<dbReference type="EMBL" id="AYKW01000004">
    <property type="protein sequence ID" value="PIL34956.1"/>
    <property type="molecule type" value="Genomic_DNA"/>
</dbReference>